<keyword evidence="9" id="KW-0276">Fatty acid metabolism</keyword>
<evidence type="ECO:0000259" key="19">
    <source>
        <dbReference type="PROSITE" id="PS50095"/>
    </source>
</evidence>
<evidence type="ECO:0000256" key="14">
    <source>
        <dbReference type="ARBA" id="ARBA00023098"/>
    </source>
</evidence>
<evidence type="ECO:0000256" key="9">
    <source>
        <dbReference type="ARBA" id="ARBA00022832"/>
    </source>
</evidence>
<gene>
    <name evidence="21" type="ORF">SO802_019487</name>
</gene>
<evidence type="ECO:0000256" key="1">
    <source>
        <dbReference type="ARBA" id="ARBA00001962"/>
    </source>
</evidence>
<dbReference type="Gene3D" id="4.10.375.10">
    <property type="entry name" value="Lipoxygenase-1, Domain 2"/>
    <property type="match status" value="1"/>
</dbReference>
<proteinExistence type="inferred from homology"/>
<dbReference type="FunFam" id="3.10.450.60:FF:000005">
    <property type="entry name" value="Lipoxygenase"/>
    <property type="match status" value="1"/>
</dbReference>
<evidence type="ECO:0000256" key="18">
    <source>
        <dbReference type="RuleBase" id="RU003975"/>
    </source>
</evidence>
<dbReference type="FunFam" id="1.20.245.10:FF:000002">
    <property type="entry name" value="Lipoxygenase"/>
    <property type="match status" value="1"/>
</dbReference>
<dbReference type="GO" id="GO:0046872">
    <property type="term" value="F:metal ion binding"/>
    <property type="evidence" value="ECO:0007669"/>
    <property type="project" value="UniProtKB-UniRule"/>
</dbReference>
<dbReference type="SMART" id="SM00308">
    <property type="entry name" value="LH2"/>
    <property type="match status" value="1"/>
</dbReference>
<evidence type="ECO:0000256" key="11">
    <source>
        <dbReference type="ARBA" id="ARBA00022964"/>
    </source>
</evidence>
<reference evidence="21 22" key="1">
    <citation type="submission" date="2024-01" db="EMBL/GenBank/DDBJ databases">
        <title>A telomere-to-telomere, gap-free genome of sweet tea (Lithocarpus litseifolius).</title>
        <authorList>
            <person name="Zhou J."/>
        </authorList>
    </citation>
    <scope>NUCLEOTIDE SEQUENCE [LARGE SCALE GENOMIC DNA]</scope>
    <source>
        <strain evidence="21">Zhou-2022a</strain>
        <tissue evidence="21">Leaf</tissue>
    </source>
</reference>
<evidence type="ECO:0000259" key="20">
    <source>
        <dbReference type="PROSITE" id="PS51393"/>
    </source>
</evidence>
<dbReference type="InterPro" id="IPR020833">
    <property type="entry name" value="LipOase_Fe_BS"/>
</dbReference>
<dbReference type="Gene3D" id="2.60.60.20">
    <property type="entry name" value="PLAT/LH2 domain"/>
    <property type="match status" value="1"/>
</dbReference>
<dbReference type="Gene3D" id="4.10.372.10">
    <property type="entry name" value="Lipoxygenase-1, Domain 3"/>
    <property type="match status" value="1"/>
</dbReference>
<dbReference type="PRINTS" id="PR00087">
    <property type="entry name" value="LIPOXYGENASE"/>
</dbReference>
<evidence type="ECO:0000256" key="15">
    <source>
        <dbReference type="ARBA" id="ARBA00023160"/>
    </source>
</evidence>
<accession>A0AAW2CRQ6</accession>
<dbReference type="Proteomes" id="UP001459277">
    <property type="component" value="Unassembled WGS sequence"/>
</dbReference>
<evidence type="ECO:0000313" key="22">
    <source>
        <dbReference type="Proteomes" id="UP001459277"/>
    </source>
</evidence>
<dbReference type="GO" id="GO:0009507">
    <property type="term" value="C:chloroplast"/>
    <property type="evidence" value="ECO:0007669"/>
    <property type="project" value="UniProtKB-SubCell"/>
</dbReference>
<dbReference type="EMBL" id="JAZDWU010000006">
    <property type="protein sequence ID" value="KAK9999884.1"/>
    <property type="molecule type" value="Genomic_DNA"/>
</dbReference>
<keyword evidence="11 17" id="KW-0223">Dioxygenase</keyword>
<evidence type="ECO:0000256" key="13">
    <source>
        <dbReference type="ARBA" id="ARBA00023004"/>
    </source>
</evidence>
<dbReference type="SUPFAM" id="SSF48484">
    <property type="entry name" value="Lipoxigenase"/>
    <property type="match status" value="1"/>
</dbReference>
<evidence type="ECO:0000256" key="5">
    <source>
        <dbReference type="ARBA" id="ARBA00022528"/>
    </source>
</evidence>
<dbReference type="Gene3D" id="1.20.245.10">
    <property type="entry name" value="Lipoxygenase-1, Domain 5"/>
    <property type="match status" value="1"/>
</dbReference>
<evidence type="ECO:0000313" key="21">
    <source>
        <dbReference type="EMBL" id="KAK9999884.1"/>
    </source>
</evidence>
<dbReference type="GO" id="GO:0034440">
    <property type="term" value="P:lipid oxidation"/>
    <property type="evidence" value="ECO:0007669"/>
    <property type="project" value="InterPro"/>
</dbReference>
<evidence type="ECO:0000256" key="4">
    <source>
        <dbReference type="ARBA" id="ARBA00022516"/>
    </source>
</evidence>
<dbReference type="PRINTS" id="PR00468">
    <property type="entry name" value="PLTLPOXGNASE"/>
</dbReference>
<evidence type="ECO:0000256" key="16">
    <source>
        <dbReference type="PROSITE-ProRule" id="PRU00152"/>
    </source>
</evidence>
<keyword evidence="12 17" id="KW-0560">Oxidoreductase</keyword>
<keyword evidence="8 18" id="KW-0925">Oxylipin biosynthesis</keyword>
<evidence type="ECO:0000256" key="10">
    <source>
        <dbReference type="ARBA" id="ARBA00022946"/>
    </source>
</evidence>
<feature type="domain" description="PLAT" evidence="19">
    <location>
        <begin position="83"/>
        <end position="204"/>
    </location>
</feature>
<dbReference type="GO" id="GO:0006633">
    <property type="term" value="P:fatty acid biosynthetic process"/>
    <property type="evidence" value="ECO:0007669"/>
    <property type="project" value="UniProtKB-KW"/>
</dbReference>
<keyword evidence="14" id="KW-0443">Lipid metabolism</keyword>
<feature type="domain" description="Lipoxygenase" evidence="20">
    <location>
        <begin position="207"/>
        <end position="902"/>
    </location>
</feature>
<comment type="similarity">
    <text evidence="3 17">Belongs to the lipoxygenase family.</text>
</comment>
<comment type="caution">
    <text evidence="21">The sequence shown here is derived from an EMBL/GenBank/DDBJ whole genome shotgun (WGS) entry which is preliminary data.</text>
</comment>
<evidence type="ECO:0000256" key="17">
    <source>
        <dbReference type="RuleBase" id="RU003974"/>
    </source>
</evidence>
<dbReference type="AlphaFoldDB" id="A0AAW2CRQ6"/>
<dbReference type="SUPFAM" id="SSF49723">
    <property type="entry name" value="Lipase/lipooxygenase domain (PLAT/LH2 domain)"/>
    <property type="match status" value="1"/>
</dbReference>
<keyword evidence="22" id="KW-1185">Reference proteome</keyword>
<dbReference type="InterPro" id="IPR013819">
    <property type="entry name" value="LipOase_C"/>
</dbReference>
<keyword evidence="6" id="KW-0934">Plastid</keyword>
<dbReference type="InterPro" id="IPR036226">
    <property type="entry name" value="LipOase_C_sf"/>
</dbReference>
<dbReference type="InterPro" id="IPR020834">
    <property type="entry name" value="LipOase_CS"/>
</dbReference>
<dbReference type="PROSITE" id="PS00711">
    <property type="entry name" value="LIPOXYGENASE_1"/>
    <property type="match status" value="1"/>
</dbReference>
<keyword evidence="15 18" id="KW-0275">Fatty acid biosynthesis</keyword>
<protein>
    <recommendedName>
        <fullName evidence="18">Lipoxygenase</fullName>
        <ecNumber evidence="18">1.13.11.-</ecNumber>
    </recommendedName>
</protein>
<evidence type="ECO:0000256" key="2">
    <source>
        <dbReference type="ARBA" id="ARBA00004229"/>
    </source>
</evidence>
<dbReference type="InterPro" id="IPR001024">
    <property type="entry name" value="PLAT/LH2_dom"/>
</dbReference>
<dbReference type="PANTHER" id="PTHR11771">
    <property type="entry name" value="LIPOXYGENASE"/>
    <property type="match status" value="1"/>
</dbReference>
<comment type="subcellular location">
    <subcellularLocation>
        <location evidence="2">Plastid</location>
        <location evidence="2">Chloroplast</location>
    </subcellularLocation>
</comment>
<evidence type="ECO:0000256" key="12">
    <source>
        <dbReference type="ARBA" id="ARBA00023002"/>
    </source>
</evidence>
<keyword evidence="7 17" id="KW-0479">Metal-binding</keyword>
<dbReference type="PROSITE" id="PS51393">
    <property type="entry name" value="LIPOXYGENASE_3"/>
    <property type="match status" value="1"/>
</dbReference>
<comment type="function">
    <text evidence="18">Plant lipoxygenase may be involved in a number of diverse aspects of plant physiology including growth and development, pest resistance, and senescence or responses to wounding.</text>
</comment>
<dbReference type="EC" id="1.13.11.-" evidence="18"/>
<organism evidence="21 22">
    <name type="scientific">Lithocarpus litseifolius</name>
    <dbReference type="NCBI Taxonomy" id="425828"/>
    <lineage>
        <taxon>Eukaryota</taxon>
        <taxon>Viridiplantae</taxon>
        <taxon>Streptophyta</taxon>
        <taxon>Embryophyta</taxon>
        <taxon>Tracheophyta</taxon>
        <taxon>Spermatophyta</taxon>
        <taxon>Magnoliopsida</taxon>
        <taxon>eudicotyledons</taxon>
        <taxon>Gunneridae</taxon>
        <taxon>Pentapetalae</taxon>
        <taxon>rosids</taxon>
        <taxon>fabids</taxon>
        <taxon>Fagales</taxon>
        <taxon>Fagaceae</taxon>
        <taxon>Lithocarpus</taxon>
    </lineage>
</organism>
<name>A0AAW2CRQ6_9ROSI</name>
<dbReference type="InterPro" id="IPR036392">
    <property type="entry name" value="PLAT/LH2_dom_sf"/>
</dbReference>
<evidence type="ECO:0000256" key="8">
    <source>
        <dbReference type="ARBA" id="ARBA00022767"/>
    </source>
</evidence>
<dbReference type="PROSITE" id="PS50095">
    <property type="entry name" value="PLAT"/>
    <property type="match status" value="1"/>
</dbReference>
<keyword evidence="10" id="KW-0809">Transit peptide</keyword>
<comment type="pathway">
    <text evidence="18">Lipid metabolism; oxylipin biosynthesis.</text>
</comment>
<dbReference type="Pfam" id="PF01477">
    <property type="entry name" value="PLAT"/>
    <property type="match status" value="1"/>
</dbReference>
<keyword evidence="4 18" id="KW-0444">Lipid biosynthesis</keyword>
<dbReference type="InterPro" id="IPR000907">
    <property type="entry name" value="LipOase"/>
</dbReference>
<dbReference type="GO" id="GO:0031408">
    <property type="term" value="P:oxylipin biosynthetic process"/>
    <property type="evidence" value="ECO:0007669"/>
    <property type="project" value="UniProtKB-UniRule"/>
</dbReference>
<sequence length="902" mass="102384">MLKPQLHLSNSTKVPFLLPKPFIYGNCNASLPISMHSFCRKNKHSVRVGFNPNNIKAQAVASSTEKSVSVKAIVTVKPTVGGFLTNLGIDRGLDDVKDLLGKTLLLELVQAELDPKTGLEKDTIKGYAHRTKGEEDGVVKYESSFEVPVDFGQIGAVYVENEHHKEMYLQDIILDGFSNGPVYVTCNSWVHSKYDNPQKRVFFTNKSYLPSQTPSGLCRLRETELGILRGNGQGERKSFERIYDYDVYNDLGNPDSSVDLKRPVLGGKEHPYPRRCRTGRPRCKTDPLSEERSSSVYVPRDECFSEVKQLTFSAKTVYSVIHALLPSLETAIIDADLGFPYFTAIDSLFNEGINLPPLKNQKKGFFSTLLPRLFKAISDTEDDLLRFETPETMERDKFFWFRDEEFARQTLAGLNPYSIKLVTEWPLKSQLDPKIYGPAESAITTELIEQEIKGFMTVNEAIKKKKLFILDYHDLLLPYVSKVREIKGTTLYGSRTLFFLTPNGTLRPLAIELTRPPMDGKPQWKDVYLPTWDATGVWLWRLAKAHVLAHDSGYHQLVSHWLRTHCATEPYIIATNRQLSVMHPIYRLLHPHFRYTMEINALAREALINAGGIIESSFSPGKYSIEFSSVAYDKQWQFNLEALPADLISRGMAVEDPTAPHGLKLTIEDYPFANDGLVLWDAIKEWVSDYVNHYYPNPSLITSDQELQAWWNEIRTEGHADKKDEPWWPVLKTPKDLIEIITTIVWVASGHHAAVNFGQYSYGAYFPNRPTIARINMPTEEPSKEFWDNFLKKPEGALLQLFPSQIQATRVMAILDVLSNHSPDEEYLGEKIEPAWSEDEFIKGAFEKFSGRLKELEGTIDERNANRDLKNRNGAGVVPYELLKPFSPPGVTGKGVPYSISI</sequence>
<dbReference type="CDD" id="cd01751">
    <property type="entry name" value="PLAT_LH2"/>
    <property type="match status" value="1"/>
</dbReference>
<dbReference type="InterPro" id="IPR042057">
    <property type="entry name" value="Lipoxy_PLAT/LH2"/>
</dbReference>
<dbReference type="Gene3D" id="3.10.450.60">
    <property type="match status" value="1"/>
</dbReference>
<dbReference type="GO" id="GO:0016165">
    <property type="term" value="F:linoleate 13S-lipoxygenase activity"/>
    <property type="evidence" value="ECO:0007669"/>
    <property type="project" value="UniProtKB-ARBA"/>
</dbReference>
<keyword evidence="13 17" id="KW-0408">Iron</keyword>
<keyword evidence="5" id="KW-0150">Chloroplast</keyword>
<dbReference type="Pfam" id="PF00305">
    <property type="entry name" value="Lipoxygenase"/>
    <property type="match status" value="1"/>
</dbReference>
<comment type="cofactor">
    <cofactor evidence="1 17">
        <name>Fe cation</name>
        <dbReference type="ChEBI" id="CHEBI:24875"/>
    </cofactor>
</comment>
<dbReference type="PROSITE" id="PS00081">
    <property type="entry name" value="LIPOXYGENASE_2"/>
    <property type="match status" value="1"/>
</dbReference>
<comment type="caution">
    <text evidence="16">Lacks conserved residue(s) required for the propagation of feature annotation.</text>
</comment>
<evidence type="ECO:0000256" key="3">
    <source>
        <dbReference type="ARBA" id="ARBA00009419"/>
    </source>
</evidence>
<dbReference type="InterPro" id="IPR001246">
    <property type="entry name" value="LipOase_plant"/>
</dbReference>
<evidence type="ECO:0000256" key="7">
    <source>
        <dbReference type="ARBA" id="ARBA00022723"/>
    </source>
</evidence>
<dbReference type="InterPro" id="IPR027433">
    <property type="entry name" value="Lipoxygenase_dom_3"/>
</dbReference>
<evidence type="ECO:0000256" key="6">
    <source>
        <dbReference type="ARBA" id="ARBA00022640"/>
    </source>
</evidence>